<organism evidence="2 3">
    <name type="scientific">Saccharomonospora marina XMU15</name>
    <dbReference type="NCBI Taxonomy" id="882083"/>
    <lineage>
        <taxon>Bacteria</taxon>
        <taxon>Bacillati</taxon>
        <taxon>Actinomycetota</taxon>
        <taxon>Actinomycetes</taxon>
        <taxon>Pseudonocardiales</taxon>
        <taxon>Pseudonocardiaceae</taxon>
        <taxon>Saccharomonospora</taxon>
    </lineage>
</organism>
<dbReference type="eggNOG" id="ENOG502ZCXR">
    <property type="taxonomic scope" value="Bacteria"/>
</dbReference>
<dbReference type="HOGENOM" id="CLU_152574_1_0_11"/>
<name>H5XA99_9PSEU</name>
<evidence type="ECO:0000313" key="3">
    <source>
        <dbReference type="Proteomes" id="UP000004926"/>
    </source>
</evidence>
<dbReference type="RefSeq" id="WP_009152650.1">
    <property type="nucleotide sequence ID" value="NZ_CM001439.1"/>
</dbReference>
<dbReference type="STRING" id="882083.SacmaDRAFT_0971"/>
<gene>
    <name evidence="2" type="ORF">SacmaDRAFT_0971</name>
</gene>
<feature type="transmembrane region" description="Helical" evidence="1">
    <location>
        <begin position="91"/>
        <end position="110"/>
    </location>
</feature>
<protein>
    <submittedName>
        <fullName evidence="2">Uncharacterized protein</fullName>
    </submittedName>
</protein>
<sequence length="112" mass="11443">MRGTDTVERDVTGLPERPTSGRARFRWWRALTGSLAAGLALLALAVLAAEVFGWASGGKGPGAPAVAGHAVGAVLALVAQAVADRSRGRTAALAGLAVVALVAAVLWLFWWA</sequence>
<evidence type="ECO:0000313" key="2">
    <source>
        <dbReference type="EMBL" id="EHR49264.1"/>
    </source>
</evidence>
<dbReference type="Proteomes" id="UP000004926">
    <property type="component" value="Chromosome"/>
</dbReference>
<accession>H5XA99</accession>
<dbReference type="AlphaFoldDB" id="H5XA99"/>
<proteinExistence type="predicted"/>
<keyword evidence="1" id="KW-0812">Transmembrane</keyword>
<reference evidence="2 3" key="1">
    <citation type="journal article" date="2012" name="Stand. Genomic Sci.">
        <title>Genome sequence of the ocean sediment bacterium Saccharomonospora marina type strain (XMU15(T)).</title>
        <authorList>
            <person name="Klenk H.P."/>
            <person name="Lu M."/>
            <person name="Lucas S."/>
            <person name="Lapidus A."/>
            <person name="Copeland A."/>
            <person name="Pitluck S."/>
            <person name="Goodwin L.A."/>
            <person name="Han C."/>
            <person name="Tapia R."/>
            <person name="Brambilla E.M."/>
            <person name="Potter G."/>
            <person name="Land M."/>
            <person name="Ivanova N."/>
            <person name="Rohde M."/>
            <person name="Goker M."/>
            <person name="Detter J.C."/>
            <person name="Li W.J."/>
            <person name="Kyrpides N.C."/>
            <person name="Woyke T."/>
        </authorList>
    </citation>
    <scope>NUCLEOTIDE SEQUENCE [LARGE SCALE GENOMIC DNA]</scope>
    <source>
        <strain evidence="2 3">XMU15</strain>
    </source>
</reference>
<evidence type="ECO:0000256" key="1">
    <source>
        <dbReference type="SAM" id="Phobius"/>
    </source>
</evidence>
<keyword evidence="1" id="KW-1133">Transmembrane helix</keyword>
<keyword evidence="3" id="KW-1185">Reference proteome</keyword>
<feature type="transmembrane region" description="Helical" evidence="1">
    <location>
        <begin position="27"/>
        <end position="49"/>
    </location>
</feature>
<dbReference type="EMBL" id="CM001439">
    <property type="protein sequence ID" value="EHR49264.1"/>
    <property type="molecule type" value="Genomic_DNA"/>
</dbReference>
<feature type="transmembrane region" description="Helical" evidence="1">
    <location>
        <begin position="61"/>
        <end position="79"/>
    </location>
</feature>
<keyword evidence="1" id="KW-0472">Membrane</keyword>